<dbReference type="AlphaFoldDB" id="U6GI31"/>
<dbReference type="InterPro" id="IPR027409">
    <property type="entry name" value="GroEL-like_apical_dom_sf"/>
</dbReference>
<dbReference type="GO" id="GO:0005524">
    <property type="term" value="F:ATP binding"/>
    <property type="evidence" value="ECO:0007669"/>
    <property type="project" value="UniProtKB-KW"/>
</dbReference>
<dbReference type="InterPro" id="IPR017998">
    <property type="entry name" value="Chaperone_TCP-1"/>
</dbReference>
<keyword evidence="5 8" id="KW-0067">ATP-binding</keyword>
<dbReference type="GO" id="GO:0140662">
    <property type="term" value="F:ATP-dependent protein folding chaperone"/>
    <property type="evidence" value="ECO:0007669"/>
    <property type="project" value="InterPro"/>
</dbReference>
<keyword evidence="6 8" id="KW-0143">Chaperone</keyword>
<dbReference type="GeneID" id="25268164"/>
<dbReference type="RefSeq" id="XP_013251508.1">
    <property type="nucleotide sequence ID" value="XM_013396054.1"/>
</dbReference>
<dbReference type="InterPro" id="IPR012721">
    <property type="entry name" value="Chap_CCT_theta"/>
</dbReference>
<dbReference type="PROSITE" id="PS00750">
    <property type="entry name" value="TCP1_1"/>
    <property type="match status" value="1"/>
</dbReference>
<dbReference type="SUPFAM" id="SSF48592">
    <property type="entry name" value="GroEL equatorial domain-like"/>
    <property type="match status" value="1"/>
</dbReference>
<dbReference type="Gene3D" id="1.10.560.10">
    <property type="entry name" value="GroEL-like equatorial domain"/>
    <property type="match status" value="2"/>
</dbReference>
<dbReference type="InterPro" id="IPR027410">
    <property type="entry name" value="TCP-1-like_intermed_sf"/>
</dbReference>
<dbReference type="CDD" id="cd03341">
    <property type="entry name" value="TCP1_theta"/>
    <property type="match status" value="1"/>
</dbReference>
<reference evidence="9" key="2">
    <citation type="submission" date="2013-10" db="EMBL/GenBank/DDBJ databases">
        <authorList>
            <person name="Aslett M."/>
        </authorList>
    </citation>
    <scope>NUCLEOTIDE SEQUENCE</scope>
    <source>
        <strain evidence="9">Houghton</strain>
    </source>
</reference>
<dbReference type="PANTHER" id="PTHR11353">
    <property type="entry name" value="CHAPERONIN"/>
    <property type="match status" value="1"/>
</dbReference>
<evidence type="ECO:0000256" key="5">
    <source>
        <dbReference type="ARBA" id="ARBA00022840"/>
    </source>
</evidence>
<evidence type="ECO:0000256" key="7">
    <source>
        <dbReference type="ARBA" id="ARBA00029602"/>
    </source>
</evidence>
<evidence type="ECO:0000256" key="6">
    <source>
        <dbReference type="ARBA" id="ARBA00023186"/>
    </source>
</evidence>
<dbReference type="Gene3D" id="3.30.260.10">
    <property type="entry name" value="TCP-1-like chaperonin intermediate domain"/>
    <property type="match status" value="2"/>
</dbReference>
<dbReference type="GO" id="GO:0016887">
    <property type="term" value="F:ATP hydrolysis activity"/>
    <property type="evidence" value="ECO:0007669"/>
    <property type="project" value="InterPro"/>
</dbReference>
<evidence type="ECO:0000313" key="10">
    <source>
        <dbReference type="Proteomes" id="UP000018050"/>
    </source>
</evidence>
<proteinExistence type="inferred from homology"/>
<dbReference type="OMA" id="WGLKYAV"/>
<protein>
    <recommendedName>
        <fullName evidence="7">CCT-theta</fullName>
    </recommendedName>
</protein>
<reference evidence="9" key="1">
    <citation type="submission" date="2013-10" db="EMBL/GenBank/DDBJ databases">
        <title>Genomic analysis of the causative agents of coccidiosis in chickens.</title>
        <authorList>
            <person name="Reid A.J."/>
            <person name="Blake D."/>
            <person name="Billington K."/>
            <person name="Browne H."/>
            <person name="Dunn M."/>
            <person name="Hung S."/>
            <person name="Kawahara F."/>
            <person name="Miranda-Saavedra D."/>
            <person name="Mourier T."/>
            <person name="Nagra H."/>
            <person name="Otto T.D."/>
            <person name="Rawlings N."/>
            <person name="Sanchez A."/>
            <person name="Sanders M."/>
            <person name="Subramaniam C."/>
            <person name="Tay Y."/>
            <person name="Dear P."/>
            <person name="Doerig C."/>
            <person name="Gruber A."/>
            <person name="Parkinson J."/>
            <person name="Shirley M."/>
            <person name="Wan K.L."/>
            <person name="Berriman M."/>
            <person name="Tomley F."/>
            <person name="Pain A."/>
        </authorList>
    </citation>
    <scope>NUCLEOTIDE SEQUENCE</scope>
    <source>
        <strain evidence="9">Houghton</strain>
    </source>
</reference>
<evidence type="ECO:0000256" key="8">
    <source>
        <dbReference type="RuleBase" id="RU004187"/>
    </source>
</evidence>
<comment type="subcellular location">
    <subcellularLocation>
        <location evidence="1">Cytoplasm</location>
    </subcellularLocation>
</comment>
<evidence type="ECO:0000256" key="1">
    <source>
        <dbReference type="ARBA" id="ARBA00004496"/>
    </source>
</evidence>
<name>U6GI31_EIMAC</name>
<dbReference type="GO" id="GO:0051082">
    <property type="term" value="F:unfolded protein binding"/>
    <property type="evidence" value="ECO:0007669"/>
    <property type="project" value="InterPro"/>
</dbReference>
<keyword evidence="3" id="KW-0963">Cytoplasm</keyword>
<keyword evidence="4 8" id="KW-0547">Nucleotide-binding</keyword>
<dbReference type="PRINTS" id="PR00304">
    <property type="entry name" value="TCOMPLEXTCP1"/>
</dbReference>
<dbReference type="VEuPathDB" id="ToxoDB:EAH_00000940"/>
<evidence type="ECO:0000313" key="9">
    <source>
        <dbReference type="EMBL" id="CDI78239.1"/>
    </source>
</evidence>
<dbReference type="SUPFAM" id="SSF52029">
    <property type="entry name" value="GroEL apical domain-like"/>
    <property type="match status" value="2"/>
</dbReference>
<organism evidence="9 10">
    <name type="scientific">Eimeria acervulina</name>
    <name type="common">Coccidian parasite</name>
    <dbReference type="NCBI Taxonomy" id="5801"/>
    <lineage>
        <taxon>Eukaryota</taxon>
        <taxon>Sar</taxon>
        <taxon>Alveolata</taxon>
        <taxon>Apicomplexa</taxon>
        <taxon>Conoidasida</taxon>
        <taxon>Coccidia</taxon>
        <taxon>Eucoccidiorida</taxon>
        <taxon>Eimeriorina</taxon>
        <taxon>Eimeriidae</taxon>
        <taxon>Eimeria</taxon>
    </lineage>
</organism>
<dbReference type="SUPFAM" id="SSF54849">
    <property type="entry name" value="GroEL-intermediate domain like"/>
    <property type="match status" value="1"/>
</dbReference>
<dbReference type="InterPro" id="IPR002423">
    <property type="entry name" value="Cpn60/GroEL/TCP-1"/>
</dbReference>
<gene>
    <name evidence="9" type="ORF">EAH_00000940</name>
</gene>
<keyword evidence="10" id="KW-1185">Reference proteome</keyword>
<evidence type="ECO:0000256" key="2">
    <source>
        <dbReference type="ARBA" id="ARBA00008020"/>
    </source>
</evidence>
<dbReference type="InterPro" id="IPR002194">
    <property type="entry name" value="Chaperonin_TCP-1_CS"/>
</dbReference>
<accession>U6GI31</accession>
<dbReference type="InterPro" id="IPR027413">
    <property type="entry name" value="GROEL-like_equatorial_sf"/>
</dbReference>
<dbReference type="EMBL" id="HG670841">
    <property type="protein sequence ID" value="CDI78239.1"/>
    <property type="molecule type" value="Genomic_DNA"/>
</dbReference>
<dbReference type="GO" id="GO:0005737">
    <property type="term" value="C:cytoplasm"/>
    <property type="evidence" value="ECO:0007669"/>
    <property type="project" value="UniProtKB-SubCell"/>
</dbReference>
<dbReference type="OrthoDB" id="1748577at2759"/>
<dbReference type="Pfam" id="PF00118">
    <property type="entry name" value="Cpn60_TCP1"/>
    <property type="match status" value="1"/>
</dbReference>
<sequence length="658" mass="70486">MFAARHGLGALLKDGYRTFTGIDEVTAKNIEACKTLTDIIKTSLGPYGLSKLVVNAWGKRSVTNDTAAILRDLEVQHPAAKLLVMAAEMQKQEMGGGCNFLLIVAGCLLTNADYLLRQGLHLSDVIQGYELALEKVPAFLDEAACHTVENLKDSKQLEPVLRTVLASKPLCIEAGLAGLLADAIASVMPPKFEDFDPDNIRVAKLQGGRLSQSTVLNGMVITKPPHGTVEAKGNCKVMVLGCGLECATTEAKGTVLIHTAEELKNFTKGEEAQMEEIIKGIKNAGVEAIIVHGGGIADIAQHFCNKYEILTIKVGQGKEAWVVSLLIWGAMFASVFAVMRVCLLASSVSPTHLARCPHLEVCKGTKVLRMAFCEGAGAASRRCRRELMQQYRSLMMSPQVPSKFETRRLCRALGATALVRLGVPMADELGVAESIRTIEISSTKVTQILCRDTRVQTVVLRGSTPCVLDEAEKAVDDACAFAKALTKDRRFVAGAGAAEMEIARKLQAVAEKLPGTEQYAVLKAAEAFEAIPRLLAESAGLNATEVLAALHAAHSTGRVLEGVNVEAFVGAVASSRGFSGNSKVNMTVDAKSQGILDHLQTKAWAIRLAFDAAITTLRVDQIIMARPAGGPAPRESFVTTKIHKLPCHTKQAVLSSRT</sequence>
<evidence type="ECO:0000256" key="4">
    <source>
        <dbReference type="ARBA" id="ARBA00022741"/>
    </source>
</evidence>
<comment type="similarity">
    <text evidence="2 8">Belongs to the TCP-1 chaperonin family.</text>
</comment>
<dbReference type="Proteomes" id="UP000018050">
    <property type="component" value="Unassembled WGS sequence"/>
</dbReference>
<dbReference type="Gene3D" id="3.50.7.10">
    <property type="entry name" value="GroEL"/>
    <property type="match status" value="2"/>
</dbReference>
<evidence type="ECO:0000256" key="3">
    <source>
        <dbReference type="ARBA" id="ARBA00022490"/>
    </source>
</evidence>